<protein>
    <submittedName>
        <fullName evidence="3">Uncharacterized protein</fullName>
    </submittedName>
</protein>
<keyword evidence="2" id="KW-0472">Membrane</keyword>
<dbReference type="EMBL" id="BLXT01001596">
    <property type="protein sequence ID" value="GFN86711.1"/>
    <property type="molecule type" value="Genomic_DNA"/>
</dbReference>
<dbReference type="Proteomes" id="UP000735302">
    <property type="component" value="Unassembled WGS sequence"/>
</dbReference>
<feature type="region of interest" description="Disordered" evidence="1">
    <location>
        <begin position="239"/>
        <end position="265"/>
    </location>
</feature>
<organism evidence="3 4">
    <name type="scientific">Plakobranchus ocellatus</name>
    <dbReference type="NCBI Taxonomy" id="259542"/>
    <lineage>
        <taxon>Eukaryota</taxon>
        <taxon>Metazoa</taxon>
        <taxon>Spiralia</taxon>
        <taxon>Lophotrochozoa</taxon>
        <taxon>Mollusca</taxon>
        <taxon>Gastropoda</taxon>
        <taxon>Heterobranchia</taxon>
        <taxon>Euthyneura</taxon>
        <taxon>Panpulmonata</taxon>
        <taxon>Sacoglossa</taxon>
        <taxon>Placobranchoidea</taxon>
        <taxon>Plakobranchidae</taxon>
        <taxon>Plakobranchus</taxon>
    </lineage>
</organism>
<feature type="region of interest" description="Disordered" evidence="1">
    <location>
        <begin position="32"/>
        <end position="58"/>
    </location>
</feature>
<gene>
    <name evidence="3" type="ORF">PoB_001321700</name>
</gene>
<evidence type="ECO:0000313" key="3">
    <source>
        <dbReference type="EMBL" id="GFN86711.1"/>
    </source>
</evidence>
<reference evidence="3 4" key="1">
    <citation type="journal article" date="2021" name="Elife">
        <title>Chloroplast acquisition without the gene transfer in kleptoplastic sea slugs, Plakobranchus ocellatus.</title>
        <authorList>
            <person name="Maeda T."/>
            <person name="Takahashi S."/>
            <person name="Yoshida T."/>
            <person name="Shimamura S."/>
            <person name="Takaki Y."/>
            <person name="Nagai Y."/>
            <person name="Toyoda A."/>
            <person name="Suzuki Y."/>
            <person name="Arimoto A."/>
            <person name="Ishii H."/>
            <person name="Satoh N."/>
            <person name="Nishiyama T."/>
            <person name="Hasebe M."/>
            <person name="Maruyama T."/>
            <person name="Minagawa J."/>
            <person name="Obokata J."/>
            <person name="Shigenobu S."/>
        </authorList>
    </citation>
    <scope>NUCLEOTIDE SEQUENCE [LARGE SCALE GENOMIC DNA]</scope>
</reference>
<sequence>MYNNLKDGISDVIAATLYISAPIKSDNHPYRASLPLCPRNPSPTRISEGGRTRKHKSQTSDNTEVCLWSFYKTLLRARSDAFLQSNTARLPMALPVSHLVLLSLTLLAICLLMTHATTSQDTRPHVRRKRNSACAASCANASKMRRCIRMACRKYAMGSLIRFGKRSLESKGLDLTQVSSPSQRQRILEELLLQRAQREYEKQDRQPQLVPVLSQTTDPVFSPAGRLFKEMLLFERQNPTTLHSSDKHSSTRVADSPTPRADFGTGSNGFYQWLEQVLENNRRGQLVVAKPIEISDLDEFTPVKSNGDSTYLQDSHIGDVSTEVDDDTVNTEYTSQHDRQSMGVFSPVNFPDLPITTGDRPSSSEPDIYLNKKHHRRQKGLLRHLIRFG</sequence>
<proteinExistence type="predicted"/>
<evidence type="ECO:0000256" key="1">
    <source>
        <dbReference type="SAM" id="MobiDB-lite"/>
    </source>
</evidence>
<feature type="transmembrane region" description="Helical" evidence="2">
    <location>
        <begin position="99"/>
        <end position="118"/>
    </location>
</feature>
<accession>A0AAV3YWJ0</accession>
<evidence type="ECO:0000313" key="4">
    <source>
        <dbReference type="Proteomes" id="UP000735302"/>
    </source>
</evidence>
<comment type="caution">
    <text evidence="3">The sequence shown here is derived from an EMBL/GenBank/DDBJ whole genome shotgun (WGS) entry which is preliminary data.</text>
</comment>
<evidence type="ECO:0000256" key="2">
    <source>
        <dbReference type="SAM" id="Phobius"/>
    </source>
</evidence>
<keyword evidence="2" id="KW-0812">Transmembrane</keyword>
<dbReference type="AlphaFoldDB" id="A0AAV3YWJ0"/>
<keyword evidence="2" id="KW-1133">Transmembrane helix</keyword>
<keyword evidence="4" id="KW-1185">Reference proteome</keyword>
<name>A0AAV3YWJ0_9GAST</name>